<proteinExistence type="predicted"/>
<dbReference type="EMBL" id="CP127225">
    <property type="protein sequence ID" value="WIX06257.1"/>
    <property type="molecule type" value="Genomic_DNA"/>
</dbReference>
<organism evidence="1 2">
    <name type="scientific">Xanthomonas oryzae pv. leersiae</name>
    <dbReference type="NCBI Taxonomy" id="3112258"/>
    <lineage>
        <taxon>Bacteria</taxon>
        <taxon>Pseudomonadati</taxon>
        <taxon>Pseudomonadota</taxon>
        <taxon>Gammaproteobacteria</taxon>
        <taxon>Lysobacterales</taxon>
        <taxon>Lysobacteraceae</taxon>
        <taxon>Xanthomonas</taxon>
    </lineage>
</organism>
<sequence length="65" mass="7616">MCKWLRGEDVSAGGRLDLLAIKRALLCRYRPIHRVHRARDVWIEALVRSKLRRHRRSAATIAVEL</sequence>
<name>A0AAJ6KKQ1_9XANT</name>
<evidence type="ECO:0000313" key="1">
    <source>
        <dbReference type="EMBL" id="WIX06257.1"/>
    </source>
</evidence>
<dbReference type="AlphaFoldDB" id="A0AAJ6KKQ1"/>
<accession>A0AAJ6KKQ1</accession>
<dbReference type="RefSeq" id="WP_053502132.1">
    <property type="nucleotide sequence ID" value="NZ_CP127225.1"/>
</dbReference>
<evidence type="ECO:0000313" key="2">
    <source>
        <dbReference type="Proteomes" id="UP001228059"/>
    </source>
</evidence>
<dbReference type="Proteomes" id="UP001228059">
    <property type="component" value="Chromosome"/>
</dbReference>
<reference evidence="1 2" key="1">
    <citation type="submission" date="2023-05" db="EMBL/GenBank/DDBJ databases">
        <title>Complete Genome Resource of Xanthomonas oryzae pv. leersiae Strain YNJC Isolated From Plateau Japonica Rice in Southwest China.</title>
        <authorList>
            <person name="Aa X."/>
            <person name="Mei L."/>
            <person name="Liu P."/>
            <person name="Yang Y."/>
            <person name="Tang C."/>
            <person name="Zhang F."/>
            <person name="Dong C."/>
            <person name="Wang B."/>
            <person name="Chen X."/>
            <person name="Dai L."/>
        </authorList>
    </citation>
    <scope>NUCLEOTIDE SEQUENCE [LARGE SCALE GENOMIC DNA]</scope>
    <source>
        <strain evidence="1 2">YNJC</strain>
    </source>
</reference>
<protein>
    <submittedName>
        <fullName evidence="1">Uncharacterized protein</fullName>
    </submittedName>
</protein>
<gene>
    <name evidence="1" type="ORF">QN060_19535</name>
</gene>